<dbReference type="Pfam" id="PF07885">
    <property type="entry name" value="Ion_trans_2"/>
    <property type="match status" value="1"/>
</dbReference>
<dbReference type="EMBL" id="JAFBBU010000001">
    <property type="protein sequence ID" value="MBM7473481.1"/>
    <property type="molecule type" value="Genomic_DNA"/>
</dbReference>
<keyword evidence="4 8" id="KW-1133">Transmembrane helix</keyword>
<evidence type="ECO:0000256" key="6">
    <source>
        <dbReference type="ARBA" id="ARBA00023136"/>
    </source>
</evidence>
<dbReference type="InterPro" id="IPR028325">
    <property type="entry name" value="VG_K_chnl"/>
</dbReference>
<dbReference type="SUPFAM" id="SSF81324">
    <property type="entry name" value="Voltage-gated potassium channels"/>
    <property type="match status" value="1"/>
</dbReference>
<evidence type="ECO:0000256" key="7">
    <source>
        <dbReference type="ARBA" id="ARBA00023303"/>
    </source>
</evidence>
<keyword evidence="5" id="KW-0406">Ion transport</keyword>
<evidence type="ECO:0000256" key="1">
    <source>
        <dbReference type="ARBA" id="ARBA00004141"/>
    </source>
</evidence>
<evidence type="ECO:0000256" key="2">
    <source>
        <dbReference type="ARBA" id="ARBA00022448"/>
    </source>
</evidence>
<evidence type="ECO:0000256" key="4">
    <source>
        <dbReference type="ARBA" id="ARBA00022989"/>
    </source>
</evidence>
<keyword evidence="7 10" id="KW-0407">Ion channel</keyword>
<keyword evidence="2" id="KW-0813">Transport</keyword>
<organism evidence="10 11">
    <name type="scientific">Subtercola frigoramans</name>
    <dbReference type="NCBI Taxonomy" id="120298"/>
    <lineage>
        <taxon>Bacteria</taxon>
        <taxon>Bacillati</taxon>
        <taxon>Actinomycetota</taxon>
        <taxon>Actinomycetes</taxon>
        <taxon>Micrococcales</taxon>
        <taxon>Microbacteriaceae</taxon>
        <taxon>Subtercola</taxon>
    </lineage>
</organism>
<feature type="transmembrane region" description="Helical" evidence="8">
    <location>
        <begin position="120"/>
        <end position="140"/>
    </location>
</feature>
<reference evidence="10 11" key="1">
    <citation type="submission" date="2021-01" db="EMBL/GenBank/DDBJ databases">
        <title>Sequencing the genomes of 1000 actinobacteria strains.</title>
        <authorList>
            <person name="Klenk H.-P."/>
        </authorList>
    </citation>
    <scope>NUCLEOTIDE SEQUENCE [LARGE SCALE GENOMIC DNA]</scope>
    <source>
        <strain evidence="10 11">DSM 13057</strain>
    </source>
</reference>
<feature type="transmembrane region" description="Helical" evidence="8">
    <location>
        <begin position="82"/>
        <end position="99"/>
    </location>
</feature>
<evidence type="ECO:0000256" key="3">
    <source>
        <dbReference type="ARBA" id="ARBA00022692"/>
    </source>
</evidence>
<feature type="transmembrane region" description="Helical" evidence="8">
    <location>
        <begin position="146"/>
        <end position="170"/>
    </location>
</feature>
<dbReference type="InterPro" id="IPR013099">
    <property type="entry name" value="K_chnl_dom"/>
</dbReference>
<dbReference type="PANTHER" id="PTHR11537:SF254">
    <property type="entry name" value="POTASSIUM VOLTAGE-GATED CHANNEL PROTEIN SHAB"/>
    <property type="match status" value="1"/>
</dbReference>
<accession>A0ABS2L9C6</accession>
<evidence type="ECO:0000256" key="8">
    <source>
        <dbReference type="SAM" id="Phobius"/>
    </source>
</evidence>
<dbReference type="PANTHER" id="PTHR11537">
    <property type="entry name" value="VOLTAGE-GATED POTASSIUM CHANNEL"/>
    <property type="match status" value="1"/>
</dbReference>
<dbReference type="Gene3D" id="1.10.287.70">
    <property type="match status" value="1"/>
</dbReference>
<feature type="domain" description="Potassium channel" evidence="9">
    <location>
        <begin position="127"/>
        <end position="207"/>
    </location>
</feature>
<evidence type="ECO:0000256" key="5">
    <source>
        <dbReference type="ARBA" id="ARBA00023065"/>
    </source>
</evidence>
<dbReference type="RefSeq" id="WP_205111001.1">
    <property type="nucleotide sequence ID" value="NZ_BAAAHT010000001.1"/>
</dbReference>
<dbReference type="InterPro" id="IPR027359">
    <property type="entry name" value="Volt_channel_dom_sf"/>
</dbReference>
<protein>
    <submittedName>
        <fullName evidence="10">Voltage-gated potassium channel</fullName>
    </submittedName>
</protein>
<dbReference type="Gene3D" id="1.20.5.110">
    <property type="match status" value="1"/>
</dbReference>
<dbReference type="Proteomes" id="UP000776164">
    <property type="component" value="Unassembled WGS sequence"/>
</dbReference>
<feature type="transmembrane region" description="Helical" evidence="8">
    <location>
        <begin position="47"/>
        <end position="70"/>
    </location>
</feature>
<feature type="transmembrane region" description="Helical" evidence="8">
    <location>
        <begin position="182"/>
        <end position="207"/>
    </location>
</feature>
<comment type="subcellular location">
    <subcellularLocation>
        <location evidence="1">Membrane</location>
        <topology evidence="1">Multi-pass membrane protein</topology>
    </subcellularLocation>
</comment>
<proteinExistence type="predicted"/>
<keyword evidence="6 8" id="KW-0472">Membrane</keyword>
<evidence type="ECO:0000313" key="11">
    <source>
        <dbReference type="Proteomes" id="UP000776164"/>
    </source>
</evidence>
<keyword evidence="11" id="KW-1185">Reference proteome</keyword>
<keyword evidence="3 8" id="KW-0812">Transmembrane</keyword>
<dbReference type="PRINTS" id="PR00169">
    <property type="entry name" value="KCHANNEL"/>
</dbReference>
<evidence type="ECO:0000259" key="9">
    <source>
        <dbReference type="Pfam" id="PF07885"/>
    </source>
</evidence>
<evidence type="ECO:0000313" key="10">
    <source>
        <dbReference type="EMBL" id="MBM7473481.1"/>
    </source>
</evidence>
<gene>
    <name evidence="10" type="ORF">JOE66_003115</name>
</gene>
<feature type="transmembrane region" description="Helical" evidence="8">
    <location>
        <begin position="20"/>
        <end position="40"/>
    </location>
</feature>
<comment type="caution">
    <text evidence="10">The sequence shown here is derived from an EMBL/GenBank/DDBJ whole genome shotgun (WGS) entry which is preliminary data.</text>
</comment>
<dbReference type="GO" id="GO:0034220">
    <property type="term" value="P:monoatomic ion transmembrane transport"/>
    <property type="evidence" value="ECO:0007669"/>
    <property type="project" value="UniProtKB-KW"/>
</dbReference>
<name>A0ABS2L9C6_9MICO</name>
<dbReference type="Gene3D" id="1.20.120.350">
    <property type="entry name" value="Voltage-gated potassium channels. Chain C"/>
    <property type="match status" value="1"/>
</dbReference>
<sequence length="244" mass="26179">MAKLPDTEPQARWNRLATWPLNAAAILFLVAFSVKVIANVQGTAESVLLLLMGVAWLAFTVNYVANLVLAGPHRKRWFLKNWYQLVITAIPALNPLRLLRLVNMANFSGGTKGSALRGRVGLYVSSTLVMILYVGALMVLDAEQNAPGATIVSMGDAIWWAIVTVTTVGYGDFVPITVRGRIVAAGLMLTGVGVIGTITGTLASYLAERTRATDKESHAATARQVSELSAQIASLEKAITDREA</sequence>